<feature type="compositionally biased region" description="Low complexity" evidence="8">
    <location>
        <begin position="855"/>
        <end position="869"/>
    </location>
</feature>
<feature type="compositionally biased region" description="Polar residues" evidence="8">
    <location>
        <begin position="797"/>
        <end position="813"/>
    </location>
</feature>
<feature type="region of interest" description="Disordered" evidence="8">
    <location>
        <begin position="327"/>
        <end position="390"/>
    </location>
</feature>
<evidence type="ECO:0000256" key="3">
    <source>
        <dbReference type="ARBA" id="ARBA00022490"/>
    </source>
</evidence>
<dbReference type="InterPro" id="IPR047170">
    <property type="entry name" value="PTN12/18/22"/>
</dbReference>
<feature type="region of interest" description="Disordered" evidence="8">
    <location>
        <begin position="716"/>
        <end position="869"/>
    </location>
</feature>
<dbReference type="InterPro" id="IPR000387">
    <property type="entry name" value="Tyr_Pase_dom"/>
</dbReference>
<feature type="compositionally biased region" description="Basic and acidic residues" evidence="8">
    <location>
        <begin position="337"/>
        <end position="348"/>
    </location>
</feature>
<dbReference type="GO" id="GO:0005737">
    <property type="term" value="C:cytoplasm"/>
    <property type="evidence" value="ECO:0007669"/>
    <property type="project" value="UniProtKB-SubCell"/>
</dbReference>
<dbReference type="GO" id="GO:0048666">
    <property type="term" value="P:neuron development"/>
    <property type="evidence" value="ECO:0007669"/>
    <property type="project" value="UniProtKB-ARBA"/>
</dbReference>
<feature type="compositionally biased region" description="Low complexity" evidence="8">
    <location>
        <begin position="350"/>
        <end position="363"/>
    </location>
</feature>
<dbReference type="PROSITE" id="PS50056">
    <property type="entry name" value="TYR_PHOSPHATASE_2"/>
    <property type="match status" value="1"/>
</dbReference>
<dbReference type="PANTHER" id="PTHR45983:SF2">
    <property type="entry name" value="PROTEIN-TYROSINE-PHOSPHATASE"/>
    <property type="match status" value="1"/>
</dbReference>
<proteinExistence type="inferred from homology"/>
<evidence type="ECO:0000259" key="9">
    <source>
        <dbReference type="PROSITE" id="PS50055"/>
    </source>
</evidence>
<evidence type="ECO:0000256" key="4">
    <source>
        <dbReference type="ARBA" id="ARBA00022553"/>
    </source>
</evidence>
<feature type="non-terminal residue" evidence="11">
    <location>
        <position position="1"/>
    </location>
</feature>
<dbReference type="GO" id="GO:0004726">
    <property type="term" value="F:non-membrane spanning protein tyrosine phosphatase activity"/>
    <property type="evidence" value="ECO:0007669"/>
    <property type="project" value="InterPro"/>
</dbReference>
<evidence type="ECO:0000313" key="12">
    <source>
        <dbReference type="Proteomes" id="UP000792457"/>
    </source>
</evidence>
<feature type="compositionally biased region" description="Polar residues" evidence="8">
    <location>
        <begin position="327"/>
        <end position="336"/>
    </location>
</feature>
<dbReference type="PROSITE" id="PS00383">
    <property type="entry name" value="TYR_PHOSPHATASE_1"/>
    <property type="match status" value="1"/>
</dbReference>
<dbReference type="InterPro" id="IPR003595">
    <property type="entry name" value="Tyr_Pase_cat"/>
</dbReference>
<dbReference type="GO" id="GO:0005634">
    <property type="term" value="C:nucleus"/>
    <property type="evidence" value="ECO:0007669"/>
    <property type="project" value="TreeGrafter"/>
</dbReference>
<dbReference type="InterPro" id="IPR000242">
    <property type="entry name" value="PTP_cat"/>
</dbReference>
<dbReference type="PROSITE" id="PS50055">
    <property type="entry name" value="TYR_PHOSPHATASE_PTP"/>
    <property type="match status" value="1"/>
</dbReference>
<keyword evidence="12" id="KW-1185">Reference proteome</keyword>
<dbReference type="FunFam" id="3.90.190.10:FF:000045">
    <property type="entry name" value="Tyrosine-protein phosphatase non-receptor type 12"/>
    <property type="match status" value="1"/>
</dbReference>
<keyword evidence="5" id="KW-0378">Hydrolase</keyword>
<dbReference type="EC" id="3.1.3.48" evidence="2"/>
<dbReference type="AlphaFoldDB" id="A0A8K0KF66"/>
<dbReference type="Pfam" id="PF00102">
    <property type="entry name" value="Y_phosphatase"/>
    <property type="match status" value="1"/>
</dbReference>
<keyword evidence="4" id="KW-0597">Phosphoprotein</keyword>
<feature type="region of interest" description="Disordered" evidence="8">
    <location>
        <begin position="517"/>
        <end position="549"/>
    </location>
</feature>
<evidence type="ECO:0000256" key="1">
    <source>
        <dbReference type="ARBA" id="ARBA00004496"/>
    </source>
</evidence>
<name>A0A8K0KF66_LADFU</name>
<dbReference type="SMART" id="SM00194">
    <property type="entry name" value="PTPc"/>
    <property type="match status" value="1"/>
</dbReference>
<evidence type="ECO:0000259" key="10">
    <source>
        <dbReference type="PROSITE" id="PS50056"/>
    </source>
</evidence>
<reference evidence="11" key="2">
    <citation type="submission" date="2017-10" db="EMBL/GenBank/DDBJ databases">
        <title>Ladona fulva Genome sequencing and assembly.</title>
        <authorList>
            <person name="Murali S."/>
            <person name="Richards S."/>
            <person name="Bandaranaike D."/>
            <person name="Bellair M."/>
            <person name="Blankenburg K."/>
            <person name="Chao H."/>
            <person name="Dinh H."/>
            <person name="Doddapaneni H."/>
            <person name="Dugan-Rocha S."/>
            <person name="Elkadiri S."/>
            <person name="Gnanaolivu R."/>
            <person name="Hernandez B."/>
            <person name="Skinner E."/>
            <person name="Javaid M."/>
            <person name="Lee S."/>
            <person name="Li M."/>
            <person name="Ming W."/>
            <person name="Munidasa M."/>
            <person name="Muniz J."/>
            <person name="Nguyen L."/>
            <person name="Hughes D."/>
            <person name="Osuji N."/>
            <person name="Pu L.-L."/>
            <person name="Puazo M."/>
            <person name="Qu C."/>
            <person name="Quiroz J."/>
            <person name="Raj R."/>
            <person name="Weissenberger G."/>
            <person name="Xin Y."/>
            <person name="Zou X."/>
            <person name="Han Y."/>
            <person name="Worley K."/>
            <person name="Muzny D."/>
            <person name="Gibbs R."/>
        </authorList>
    </citation>
    <scope>NUCLEOTIDE SEQUENCE</scope>
    <source>
        <strain evidence="11">Sampled in the wild</strain>
    </source>
</reference>
<dbReference type="Proteomes" id="UP000792457">
    <property type="component" value="Unassembled WGS sequence"/>
</dbReference>
<gene>
    <name evidence="11" type="ORF">J437_LFUL008698</name>
</gene>
<evidence type="ECO:0000313" key="11">
    <source>
        <dbReference type="EMBL" id="KAG8232560.1"/>
    </source>
</evidence>
<dbReference type="InterPro" id="IPR029021">
    <property type="entry name" value="Prot-tyrosine_phosphatase-like"/>
</dbReference>
<dbReference type="OrthoDB" id="8609993at2759"/>
<dbReference type="CDD" id="cd14542">
    <property type="entry name" value="PTPc-N22_18_12"/>
    <property type="match status" value="1"/>
</dbReference>
<feature type="region of interest" description="Disordered" evidence="8">
    <location>
        <begin position="605"/>
        <end position="638"/>
    </location>
</feature>
<accession>A0A8K0KF66</accession>
<keyword evidence="3" id="KW-0963">Cytoplasm</keyword>
<evidence type="ECO:0000256" key="7">
    <source>
        <dbReference type="ARBA" id="ARBA00034734"/>
    </source>
</evidence>
<feature type="domain" description="Tyrosine-protein phosphatase" evidence="9">
    <location>
        <begin position="31"/>
        <end position="295"/>
    </location>
</feature>
<evidence type="ECO:0000256" key="2">
    <source>
        <dbReference type="ARBA" id="ARBA00013064"/>
    </source>
</evidence>
<comment type="similarity">
    <text evidence="7">Belongs to the protein-tyrosine phosphatase family. Non-receptor class 4 subfamily.</text>
</comment>
<dbReference type="SUPFAM" id="SSF52799">
    <property type="entry name" value="(Phosphotyrosine protein) phosphatases II"/>
    <property type="match status" value="1"/>
</dbReference>
<comment type="caution">
    <text evidence="11">The sequence shown here is derived from an EMBL/GenBank/DDBJ whole genome shotgun (WGS) entry which is preliminary data.</text>
</comment>
<feature type="domain" description="Tyrosine specific protein phosphatases" evidence="10">
    <location>
        <begin position="209"/>
        <end position="286"/>
    </location>
</feature>
<evidence type="ECO:0000256" key="6">
    <source>
        <dbReference type="ARBA" id="ARBA00022912"/>
    </source>
</evidence>
<keyword evidence="6" id="KW-0904">Protein phosphatase</keyword>
<dbReference type="InterPro" id="IPR016130">
    <property type="entry name" value="Tyr_Pase_AS"/>
</dbReference>
<dbReference type="Gene3D" id="3.90.190.10">
    <property type="entry name" value="Protein tyrosine phosphatase superfamily"/>
    <property type="match status" value="1"/>
</dbReference>
<dbReference type="SMART" id="SM00404">
    <property type="entry name" value="PTPc_motif"/>
    <property type="match status" value="1"/>
</dbReference>
<feature type="compositionally biased region" description="Basic and acidic residues" evidence="8">
    <location>
        <begin position="614"/>
        <end position="628"/>
    </location>
</feature>
<organism evidence="11 12">
    <name type="scientific">Ladona fulva</name>
    <name type="common">Scarce chaser dragonfly</name>
    <name type="synonym">Libellula fulva</name>
    <dbReference type="NCBI Taxonomy" id="123851"/>
    <lineage>
        <taxon>Eukaryota</taxon>
        <taxon>Metazoa</taxon>
        <taxon>Ecdysozoa</taxon>
        <taxon>Arthropoda</taxon>
        <taxon>Hexapoda</taxon>
        <taxon>Insecta</taxon>
        <taxon>Pterygota</taxon>
        <taxon>Palaeoptera</taxon>
        <taxon>Odonata</taxon>
        <taxon>Epiprocta</taxon>
        <taxon>Anisoptera</taxon>
        <taxon>Libelluloidea</taxon>
        <taxon>Libellulidae</taxon>
        <taxon>Ladona</taxon>
    </lineage>
</organism>
<dbReference type="PANTHER" id="PTHR45983">
    <property type="entry name" value="TYROSINE PHOSPHATSE N18, PUTATIVE-RELATED"/>
    <property type="match status" value="1"/>
</dbReference>
<comment type="subcellular location">
    <subcellularLocation>
        <location evidence="1">Cytoplasm</location>
    </subcellularLocation>
</comment>
<dbReference type="EMBL" id="KZ308631">
    <property type="protein sequence ID" value="KAG8232560.1"/>
    <property type="molecule type" value="Genomic_DNA"/>
</dbReference>
<sequence>MKEEQERTPLRVVLQNFINHVENLETYEDSYDKEFQDLKLFSETLKTSGEYSCKEGEKEYNRKKNLDYSRVTLSEYVGVPGSDYINANYIKGASGSPAYIASQGPLPHTVNDFWRMVVECEVQVIVMACNEEESGKHKCENYWVEKEGEERKFGMVAIKLLKASTICPDFLVRTMKLRYVNSRSIPEERVVCQFHYGAWPDHGVPGLVRPLLEMVRLVRDTQASETLPVLVHCSAGCGRTGTICAIDFVWGLLRAGKLRLDFSLFKLVRDMRKQRIAMVQTKDQYILVHQAVRELFQDQLRMIQSHPYENIDVRGLPILPASFPKSSILQPRQSVSSEEKQDGREKEIGSLSSVVSSEQASVSIADSGEAPPLPRKKRIHTLSSKQEKEVENLTQKQLSIASASGNTKVSSLCVVENLVGGDDGSFTASDKNLRRVIAEASAKALDRTPEVVKLSKNPSAPEFSRLGESLKVSVDSSPSSSIAEVQYSMAPSQAEATSNVQKPCIAKLKALFESNSYTKDKDVPNPVKPVEGKPRLPQQVTRKGVPTSAFDDSQQIAAASARHKVDTVAGGLGVRERRNSFRCAVGQAVDEKSTWVESADKGMKWIKQGPESHQGPRGEDMSVKRQPESKPINPPGRLEHVKIQNKPVERCKVIETNVIPKNPPLVQKSSIPNDCKYVGSIKVSENIRELNSVEKVGARAMEPRTVVSDIAQKNVGVNGKKSSDSSLYQISSPPKWKQSVVTGVKKTNYIPPKPNFSHSPMSEMPHSPPQGNGQGGVQYGWSPHQSSVHPQKMGAKSPTSPDTSNQGNSSTHFTRALEAIHQTAANLLRTKFSRPGAPSSSVSPRNLEPRIQVGQPSQSQLPLPRSQQN</sequence>
<protein>
    <recommendedName>
        <fullName evidence="2">protein-tyrosine-phosphatase</fullName>
        <ecNumber evidence="2">3.1.3.48</ecNumber>
    </recommendedName>
</protein>
<dbReference type="PRINTS" id="PR00700">
    <property type="entry name" value="PRTYPHPHTASE"/>
</dbReference>
<evidence type="ECO:0000256" key="5">
    <source>
        <dbReference type="ARBA" id="ARBA00022801"/>
    </source>
</evidence>
<evidence type="ECO:0000256" key="8">
    <source>
        <dbReference type="SAM" id="MobiDB-lite"/>
    </source>
</evidence>
<reference evidence="11" key="1">
    <citation type="submission" date="2013-04" db="EMBL/GenBank/DDBJ databases">
        <authorList>
            <person name="Qu J."/>
            <person name="Murali S.C."/>
            <person name="Bandaranaike D."/>
            <person name="Bellair M."/>
            <person name="Blankenburg K."/>
            <person name="Chao H."/>
            <person name="Dinh H."/>
            <person name="Doddapaneni H."/>
            <person name="Downs B."/>
            <person name="Dugan-Rocha S."/>
            <person name="Elkadiri S."/>
            <person name="Gnanaolivu R.D."/>
            <person name="Hernandez B."/>
            <person name="Javaid M."/>
            <person name="Jayaseelan J.C."/>
            <person name="Lee S."/>
            <person name="Li M."/>
            <person name="Ming W."/>
            <person name="Munidasa M."/>
            <person name="Muniz J."/>
            <person name="Nguyen L."/>
            <person name="Ongeri F."/>
            <person name="Osuji N."/>
            <person name="Pu L.-L."/>
            <person name="Puazo M."/>
            <person name="Qu C."/>
            <person name="Quiroz J."/>
            <person name="Raj R."/>
            <person name="Weissenberger G."/>
            <person name="Xin Y."/>
            <person name="Zou X."/>
            <person name="Han Y."/>
            <person name="Richards S."/>
            <person name="Worley K."/>
            <person name="Muzny D."/>
            <person name="Gibbs R."/>
        </authorList>
    </citation>
    <scope>NUCLEOTIDE SEQUENCE</scope>
    <source>
        <strain evidence="11">Sampled in the wild</strain>
    </source>
</reference>